<dbReference type="Proteomes" id="UP000828390">
    <property type="component" value="Unassembled WGS sequence"/>
</dbReference>
<dbReference type="Gene3D" id="3.90.260.10">
    <property type="entry name" value="Transglutaminase-like"/>
    <property type="match status" value="1"/>
</dbReference>
<accession>A0A9D4E6B6</accession>
<reference evidence="1" key="1">
    <citation type="journal article" date="2019" name="bioRxiv">
        <title>The Genome of the Zebra Mussel, Dreissena polymorpha: A Resource for Invasive Species Research.</title>
        <authorList>
            <person name="McCartney M.A."/>
            <person name="Auch B."/>
            <person name="Kono T."/>
            <person name="Mallez S."/>
            <person name="Zhang Y."/>
            <person name="Obille A."/>
            <person name="Becker A."/>
            <person name="Abrahante J.E."/>
            <person name="Garbe J."/>
            <person name="Badalamenti J.P."/>
            <person name="Herman A."/>
            <person name="Mangelson H."/>
            <person name="Liachko I."/>
            <person name="Sullivan S."/>
            <person name="Sone E.D."/>
            <person name="Koren S."/>
            <person name="Silverstein K.A.T."/>
            <person name="Beckman K.B."/>
            <person name="Gohl D.M."/>
        </authorList>
    </citation>
    <scope>NUCLEOTIDE SEQUENCE</scope>
    <source>
        <strain evidence="1">Duluth1</strain>
        <tissue evidence="1">Whole animal</tissue>
    </source>
</reference>
<comment type="caution">
    <text evidence="1">The sequence shown here is derived from an EMBL/GenBank/DDBJ whole genome shotgun (WGS) entry which is preliminary data.</text>
</comment>
<evidence type="ECO:0000313" key="1">
    <source>
        <dbReference type="EMBL" id="KAH3773260.1"/>
    </source>
</evidence>
<dbReference type="InterPro" id="IPR050779">
    <property type="entry name" value="Transglutaminase"/>
</dbReference>
<dbReference type="AlphaFoldDB" id="A0A9D4E6B6"/>
<dbReference type="InterPro" id="IPR038765">
    <property type="entry name" value="Papain-like_cys_pep_sf"/>
</dbReference>
<sequence>MYTLLVFTGRFRNFHVFNTVWMRRKDLTFGHDGWQVVDATPQETSGGKKVTACIHKFTFTIALREKGA</sequence>
<dbReference type="GO" id="GO:0003810">
    <property type="term" value="F:protein-glutamine gamma-glutamyltransferase activity"/>
    <property type="evidence" value="ECO:0007669"/>
    <property type="project" value="TreeGrafter"/>
</dbReference>
<name>A0A9D4E6B6_DREPO</name>
<organism evidence="1 2">
    <name type="scientific">Dreissena polymorpha</name>
    <name type="common">Zebra mussel</name>
    <name type="synonym">Mytilus polymorpha</name>
    <dbReference type="NCBI Taxonomy" id="45954"/>
    <lineage>
        <taxon>Eukaryota</taxon>
        <taxon>Metazoa</taxon>
        <taxon>Spiralia</taxon>
        <taxon>Lophotrochozoa</taxon>
        <taxon>Mollusca</taxon>
        <taxon>Bivalvia</taxon>
        <taxon>Autobranchia</taxon>
        <taxon>Heteroconchia</taxon>
        <taxon>Euheterodonta</taxon>
        <taxon>Imparidentia</taxon>
        <taxon>Neoheterodontei</taxon>
        <taxon>Myida</taxon>
        <taxon>Dreissenoidea</taxon>
        <taxon>Dreissenidae</taxon>
        <taxon>Dreissena</taxon>
    </lineage>
</organism>
<dbReference type="PANTHER" id="PTHR11590:SF40">
    <property type="entry name" value="HEMOCYTE PROTEIN-GLUTAMINE GAMMA-GLUTAMYLTRANSFERASE-LIKE PROTEIN"/>
    <property type="match status" value="1"/>
</dbReference>
<dbReference type="SUPFAM" id="SSF54001">
    <property type="entry name" value="Cysteine proteinases"/>
    <property type="match status" value="1"/>
</dbReference>
<proteinExistence type="predicted"/>
<gene>
    <name evidence="1" type="ORF">DPMN_174618</name>
</gene>
<evidence type="ECO:0000313" key="2">
    <source>
        <dbReference type="Proteomes" id="UP000828390"/>
    </source>
</evidence>
<reference evidence="1" key="2">
    <citation type="submission" date="2020-11" db="EMBL/GenBank/DDBJ databases">
        <authorList>
            <person name="McCartney M.A."/>
            <person name="Auch B."/>
            <person name="Kono T."/>
            <person name="Mallez S."/>
            <person name="Becker A."/>
            <person name="Gohl D.M."/>
            <person name="Silverstein K.A.T."/>
            <person name="Koren S."/>
            <person name="Bechman K.B."/>
            <person name="Herman A."/>
            <person name="Abrahante J.E."/>
            <person name="Garbe J."/>
        </authorList>
    </citation>
    <scope>NUCLEOTIDE SEQUENCE</scope>
    <source>
        <strain evidence="1">Duluth1</strain>
        <tissue evidence="1">Whole animal</tissue>
    </source>
</reference>
<dbReference type="InterPro" id="IPR036985">
    <property type="entry name" value="Transglutaminase-like_sf"/>
</dbReference>
<protein>
    <submittedName>
        <fullName evidence="1">Uncharacterized protein</fullName>
    </submittedName>
</protein>
<dbReference type="EMBL" id="JAIWYP010000009">
    <property type="protein sequence ID" value="KAH3773260.1"/>
    <property type="molecule type" value="Genomic_DNA"/>
</dbReference>
<keyword evidence="2" id="KW-1185">Reference proteome</keyword>
<dbReference type="PANTHER" id="PTHR11590">
    <property type="entry name" value="PROTEIN-GLUTAMINE GAMMA-GLUTAMYLTRANSFERASE"/>
    <property type="match status" value="1"/>
</dbReference>